<dbReference type="OrthoDB" id="1669814at2759"/>
<dbReference type="InterPro" id="IPR020904">
    <property type="entry name" value="Sc_DH/Rdtase_CS"/>
</dbReference>
<dbReference type="PRINTS" id="PR00081">
    <property type="entry name" value="GDHRDH"/>
</dbReference>
<dbReference type="SUPFAM" id="SSF51735">
    <property type="entry name" value="NAD(P)-binding Rossmann-fold domains"/>
    <property type="match status" value="1"/>
</dbReference>
<keyword evidence="3" id="KW-1185">Reference proteome</keyword>
<dbReference type="KEGG" id="egu:105035520"/>
<dbReference type="RefSeq" id="XP_029117803.1">
    <property type="nucleotide sequence ID" value="XM_029261970.1"/>
</dbReference>
<sequence length="260" mass="26786">MAGDRPLDGRVAIVTGASRGIGRAIAIHLASLGARLVLNYASSSSSPHADLLATELNSSSSSSAPRAVAVRADVSDPDNVKSLFDRAESFFGTAPHILVACAGVIDSKYPSLADTAVEDWDAIFAVNARGAFLCCREAAKRLQQGGGGRIITVSSSLVGALRPGCAAYTASKAAVEAMTRILAKELKGTRITANSVAPGPVATDLFFAGTSEEAVRKVVEECPLGRLGETKDIAPVVGFLATDAAEWVNGQVIRANGGYV</sequence>
<organism evidence="3 4">
    <name type="scientific">Elaeis guineensis var. tenera</name>
    <name type="common">Oil palm</name>
    <dbReference type="NCBI Taxonomy" id="51953"/>
    <lineage>
        <taxon>Eukaryota</taxon>
        <taxon>Viridiplantae</taxon>
        <taxon>Streptophyta</taxon>
        <taxon>Embryophyta</taxon>
        <taxon>Tracheophyta</taxon>
        <taxon>Spermatophyta</taxon>
        <taxon>Magnoliopsida</taxon>
        <taxon>Liliopsida</taxon>
        <taxon>Arecaceae</taxon>
        <taxon>Arecoideae</taxon>
        <taxon>Cocoseae</taxon>
        <taxon>Elaeidinae</taxon>
        <taxon>Elaeis</taxon>
    </lineage>
</organism>
<dbReference type="PANTHER" id="PTHR48107:SF7">
    <property type="entry name" value="RE15974P"/>
    <property type="match status" value="1"/>
</dbReference>
<dbReference type="InterPro" id="IPR002347">
    <property type="entry name" value="SDR_fam"/>
</dbReference>
<accession>A0A8N4ES24</accession>
<evidence type="ECO:0000256" key="2">
    <source>
        <dbReference type="ARBA" id="ARBA00023002"/>
    </source>
</evidence>
<dbReference type="AlphaFoldDB" id="A0A8N4ES24"/>
<dbReference type="PANTHER" id="PTHR48107">
    <property type="entry name" value="NADPH-DEPENDENT ALDEHYDE REDUCTASE-LIKE PROTEIN, CHLOROPLASTIC-RELATED"/>
    <property type="match status" value="1"/>
</dbReference>
<reference evidence="4" key="1">
    <citation type="submission" date="2025-08" db="UniProtKB">
        <authorList>
            <consortium name="RefSeq"/>
        </authorList>
    </citation>
    <scope>IDENTIFICATION</scope>
</reference>
<dbReference type="Proteomes" id="UP000504607">
    <property type="component" value="Unplaced"/>
</dbReference>
<comment type="similarity">
    <text evidence="1">Belongs to the short-chain dehydrogenases/reductases (SDR) family.</text>
</comment>
<evidence type="ECO:0000256" key="1">
    <source>
        <dbReference type="ARBA" id="ARBA00006484"/>
    </source>
</evidence>
<dbReference type="PRINTS" id="PR00080">
    <property type="entry name" value="SDRFAMILY"/>
</dbReference>
<name>A0A8N4ES24_ELAGV</name>
<dbReference type="Gene3D" id="3.40.50.720">
    <property type="entry name" value="NAD(P)-binding Rossmann-like Domain"/>
    <property type="match status" value="1"/>
</dbReference>
<dbReference type="FunFam" id="3.40.50.720:FF:000084">
    <property type="entry name" value="Short-chain dehydrogenase reductase"/>
    <property type="match status" value="1"/>
</dbReference>
<dbReference type="Pfam" id="PF13561">
    <property type="entry name" value="adh_short_C2"/>
    <property type="match status" value="1"/>
</dbReference>
<dbReference type="GeneID" id="105035520"/>
<dbReference type="PROSITE" id="PS00061">
    <property type="entry name" value="ADH_SHORT"/>
    <property type="match status" value="1"/>
</dbReference>
<protein>
    <submittedName>
        <fullName evidence="4">NADPH-dependent aldehyde reductase-like protein, chloroplastic</fullName>
    </submittedName>
</protein>
<evidence type="ECO:0000313" key="3">
    <source>
        <dbReference type="Proteomes" id="UP000504607"/>
    </source>
</evidence>
<proteinExistence type="inferred from homology"/>
<dbReference type="InterPro" id="IPR036291">
    <property type="entry name" value="NAD(P)-bd_dom_sf"/>
</dbReference>
<dbReference type="GO" id="GO:0016614">
    <property type="term" value="F:oxidoreductase activity, acting on CH-OH group of donors"/>
    <property type="evidence" value="ECO:0007669"/>
    <property type="project" value="UniProtKB-ARBA"/>
</dbReference>
<gene>
    <name evidence="4" type="primary">LOC105035520</name>
</gene>
<evidence type="ECO:0000313" key="4">
    <source>
        <dbReference type="RefSeq" id="XP_029117803.1"/>
    </source>
</evidence>
<keyword evidence="2" id="KW-0560">Oxidoreductase</keyword>